<dbReference type="AlphaFoldDB" id="A0A2H4NZL8"/>
<comment type="similarity">
    <text evidence="2 13">Belongs to the ATPase protein 8 family.</text>
</comment>
<dbReference type="GO" id="GO:0045259">
    <property type="term" value="C:proton-transporting ATP synthase complex"/>
    <property type="evidence" value="ECO:0007669"/>
    <property type="project" value="UniProtKB-KW"/>
</dbReference>
<feature type="transmembrane region" description="Helical" evidence="13">
    <location>
        <begin position="12"/>
        <end position="32"/>
    </location>
</feature>
<comment type="function">
    <text evidence="13">Mitochondrial membrane ATP synthase (F(1)F(0) ATP synthase or Complex V) produces ATP from ADP in the presence of a proton gradient across the membrane which is generated by electron transport complexes of the respiratory chain. F-type ATPases consist of two structural domains, F(1) - containing the extramembraneous catalytic core and F(0) - containing the membrane proton channel, linked together by a central stalk and a peripheral stalk. During catalysis, ATP synthesis in the catalytic domain of F(1) is coupled via a rotary mechanism of the central stalk subunits to proton translocation. Part of the complex F(0) domain. Minor subunit located with subunit a in the membrane.</text>
</comment>
<protein>
    <recommendedName>
        <fullName evidence="3 13">ATP synthase protein 8</fullName>
    </recommendedName>
</protein>
<keyword evidence="11 13" id="KW-0472">Membrane</keyword>
<evidence type="ECO:0000313" key="17">
    <source>
        <dbReference type="EMBL" id="ATV99283.1"/>
    </source>
</evidence>
<accession>Q8M351</accession>
<evidence type="ECO:0000256" key="7">
    <source>
        <dbReference type="ARBA" id="ARBA00022781"/>
    </source>
</evidence>
<organism evidence="17">
    <name type="scientific">Naumovozyma castellii</name>
    <name type="common">Yeast</name>
    <name type="synonym">Saccharomyces castellii</name>
    <dbReference type="NCBI Taxonomy" id="27288"/>
    <lineage>
        <taxon>Eukaryota</taxon>
        <taxon>Fungi</taxon>
        <taxon>Dikarya</taxon>
        <taxon>Ascomycota</taxon>
        <taxon>Saccharomycotina</taxon>
        <taxon>Saccharomycetes</taxon>
        <taxon>Saccharomycetales</taxon>
        <taxon>Saccharomycetaceae</taxon>
        <taxon>Naumovozyma</taxon>
    </lineage>
</organism>
<dbReference type="Proteomes" id="UP000001640">
    <property type="component" value="Mitochondrion"/>
</dbReference>
<dbReference type="EMBL" id="AF437291">
    <property type="protein sequence ID" value="AAM34592.1"/>
    <property type="molecule type" value="Genomic_DNA"/>
</dbReference>
<evidence type="ECO:0000256" key="6">
    <source>
        <dbReference type="ARBA" id="ARBA00022692"/>
    </source>
</evidence>
<evidence type="ECO:0000256" key="4">
    <source>
        <dbReference type="ARBA" id="ARBA00022448"/>
    </source>
</evidence>
<evidence type="ECO:0000256" key="2">
    <source>
        <dbReference type="ARBA" id="ARBA00008892"/>
    </source>
</evidence>
<dbReference type="EMBL" id="KY989229">
    <property type="protein sequence ID" value="ATV99294.1"/>
    <property type="molecule type" value="Genomic_DNA"/>
</dbReference>
<keyword evidence="9 13" id="KW-0406">Ion transport</keyword>
<evidence type="ECO:0000313" key="14">
    <source>
        <dbReference type="EMBL" id="AAM34592.1"/>
    </source>
</evidence>
<sequence>MPQLLPFYFLNTLTYGFILIMILLVLFSQYFLPMILRLYVSRLFISKL</sequence>
<keyword evidence="17" id="KW-0378">Hydrolase</keyword>
<dbReference type="GO" id="GO:0046933">
    <property type="term" value="F:proton-transporting ATP synthase activity, rotational mechanism"/>
    <property type="evidence" value="ECO:0007669"/>
    <property type="project" value="TreeGrafter"/>
</dbReference>
<keyword evidence="8 13" id="KW-1133">Transmembrane helix</keyword>
<evidence type="ECO:0000313" key="19">
    <source>
        <dbReference type="Proteomes" id="UP000001640"/>
    </source>
</evidence>
<evidence type="ECO:0000256" key="10">
    <source>
        <dbReference type="ARBA" id="ARBA00023128"/>
    </source>
</evidence>
<dbReference type="RefSeq" id="NP_644683.1">
    <property type="nucleotide sequence ID" value="NC_003920.1"/>
</dbReference>
<keyword evidence="19" id="KW-1185">Reference proteome</keyword>
<dbReference type="EMBL" id="KY989227">
    <property type="protein sequence ID" value="ATV99272.1"/>
    <property type="molecule type" value="Genomic_DNA"/>
</dbReference>
<evidence type="ECO:0000256" key="12">
    <source>
        <dbReference type="ARBA" id="ARBA00023310"/>
    </source>
</evidence>
<evidence type="ECO:0000256" key="5">
    <source>
        <dbReference type="ARBA" id="ARBA00022547"/>
    </source>
</evidence>
<geneLocation type="mitochondrion" evidence="17"/>
<evidence type="ECO:0000256" key="13">
    <source>
        <dbReference type="RuleBase" id="RU368038"/>
    </source>
</evidence>
<dbReference type="GO" id="GO:0005743">
    <property type="term" value="C:mitochondrial inner membrane"/>
    <property type="evidence" value="ECO:0007669"/>
    <property type="project" value="UniProtKB-SubCell"/>
</dbReference>
<dbReference type="STRING" id="1064592.Q8M351"/>
<dbReference type="PANTHER" id="PTHR36101">
    <property type="entry name" value="ATP SYNTHASE PROTEIN 8"/>
    <property type="match status" value="1"/>
</dbReference>
<keyword evidence="12 13" id="KW-0066">ATP synthesis</keyword>
<name>A0A2H4NZL8_NAUCA</name>
<dbReference type="GeneID" id="804904"/>
<keyword evidence="7 13" id="KW-0375">Hydrogen ion transport</keyword>
<keyword evidence="6 13" id="KW-0812">Transmembrane</keyword>
<evidence type="ECO:0000313" key="18">
    <source>
        <dbReference type="EMBL" id="ATV99294.1"/>
    </source>
</evidence>
<dbReference type="Pfam" id="PF05933">
    <property type="entry name" value="Fun_ATP-synt_8"/>
    <property type="match status" value="1"/>
</dbReference>
<comment type="subcellular location">
    <subcellularLocation>
        <location evidence="13">Mitochondrion inner membrane</location>
        <topology evidence="13">Single-pass membrane protein</topology>
    </subcellularLocation>
    <subcellularLocation>
        <location evidence="1">Mitochondrion membrane</location>
        <topology evidence="1">Single-pass membrane protein</topology>
    </subcellularLocation>
</comment>
<evidence type="ECO:0000256" key="9">
    <source>
        <dbReference type="ARBA" id="ARBA00023065"/>
    </source>
</evidence>
<keyword evidence="4 13" id="KW-0813">Transport</keyword>
<dbReference type="InterPro" id="IPR009230">
    <property type="entry name" value="ATP_synth_su8_fun"/>
</dbReference>
<evidence type="ECO:0000313" key="15">
    <source>
        <dbReference type="EMBL" id="ATV99261.1"/>
    </source>
</evidence>
<reference evidence="14 19" key="1">
    <citation type="journal article" date="2002" name="J. Mol. Biol.">
        <title>Inheritance and organisation of the mitochondrial genome differ between two Saccharomyces yeasts.</title>
        <authorList>
            <person name="Petersen R.F."/>
            <person name="Langkjaer R.B."/>
            <person name="Hvidtfeldt J."/>
            <person name="Gartner J."/>
            <person name="Palmen W."/>
            <person name="Ussery D.W."/>
            <person name="Piskur J."/>
        </authorList>
    </citation>
    <scope>NUCLEOTIDE SEQUENCE [LARGE SCALE GENOMIC DNA]</scope>
    <source>
        <strain evidence="19">ATCC 76901 / BCRC 22586 / CBS 4309 / NBRC 1992 / NRRL Y-12630</strain>
        <strain evidence="14">NRRL Y-12630</strain>
    </source>
</reference>
<evidence type="ECO:0000313" key="16">
    <source>
        <dbReference type="EMBL" id="ATV99272.1"/>
    </source>
</evidence>
<dbReference type="EMBL" id="KY989226">
    <property type="protein sequence ID" value="ATV99261.1"/>
    <property type="molecule type" value="Genomic_DNA"/>
</dbReference>
<comment type="subunit">
    <text evidence="13">F-type ATPases have 2 components, CF(1) - the catalytic core - and CF(0) - the membrane proton channel.</text>
</comment>
<dbReference type="PANTHER" id="PTHR36101:SF1">
    <property type="entry name" value="ATP SYNTHASE PROTEIN 8"/>
    <property type="match status" value="1"/>
</dbReference>
<evidence type="ECO:0000256" key="1">
    <source>
        <dbReference type="ARBA" id="ARBA00004304"/>
    </source>
</evidence>
<evidence type="ECO:0000256" key="3">
    <source>
        <dbReference type="ARBA" id="ARBA00019651"/>
    </source>
</evidence>
<evidence type="ECO:0000256" key="8">
    <source>
        <dbReference type="ARBA" id="ARBA00022989"/>
    </source>
</evidence>
<dbReference type="GO" id="GO:0016787">
    <property type="term" value="F:hydrolase activity"/>
    <property type="evidence" value="ECO:0007669"/>
    <property type="project" value="UniProtKB-KW"/>
</dbReference>
<reference evidence="17" key="2">
    <citation type="journal article" date="2017" name="Genome Biol. Evol.">
        <title>Genetic Drift and Indel Mutation in the Evolution of Yeast Mitochondrial Genome Size.</title>
        <authorList>
            <person name="Xiao S."/>
            <person name="Nguyen D.T."/>
            <person name="Wu B."/>
            <person name="Hao W."/>
        </authorList>
    </citation>
    <scope>NUCLEOTIDE SEQUENCE</scope>
    <source>
        <strain evidence="17">Y-12630</strain>
        <strain evidence="16">Y-12631</strain>
        <strain evidence="15">Y-17050</strain>
        <strain evidence="18">Y-664</strain>
    </source>
</reference>
<accession>A0A2H4NZL8</accession>
<evidence type="ECO:0000256" key="11">
    <source>
        <dbReference type="ARBA" id="ARBA00023136"/>
    </source>
</evidence>
<proteinExistence type="inferred from homology"/>
<keyword evidence="10 13" id="KW-0496">Mitochondrion</keyword>
<gene>
    <name evidence="17" type="primary">atp8</name>
    <name evidence="14" type="synonym">ATP8</name>
</gene>
<dbReference type="EMBL" id="KY989228">
    <property type="protein sequence ID" value="ATV99283.1"/>
    <property type="molecule type" value="Genomic_DNA"/>
</dbReference>
<keyword evidence="5 13" id="KW-0138">CF(0)</keyword>